<accession>A0A5C3Q5V2</accession>
<protein>
    <submittedName>
        <fullName evidence="2">Uncharacterized protein</fullName>
    </submittedName>
</protein>
<evidence type="ECO:0000256" key="1">
    <source>
        <dbReference type="SAM" id="MobiDB-lite"/>
    </source>
</evidence>
<reference evidence="2 3" key="1">
    <citation type="journal article" date="2019" name="Nat. Ecol. Evol.">
        <title>Megaphylogeny resolves global patterns of mushroom evolution.</title>
        <authorList>
            <person name="Varga T."/>
            <person name="Krizsan K."/>
            <person name="Foldi C."/>
            <person name="Dima B."/>
            <person name="Sanchez-Garcia M."/>
            <person name="Sanchez-Ramirez S."/>
            <person name="Szollosi G.J."/>
            <person name="Szarkandi J.G."/>
            <person name="Papp V."/>
            <person name="Albert L."/>
            <person name="Andreopoulos W."/>
            <person name="Angelini C."/>
            <person name="Antonin V."/>
            <person name="Barry K.W."/>
            <person name="Bougher N.L."/>
            <person name="Buchanan P."/>
            <person name="Buyck B."/>
            <person name="Bense V."/>
            <person name="Catcheside P."/>
            <person name="Chovatia M."/>
            <person name="Cooper J."/>
            <person name="Damon W."/>
            <person name="Desjardin D."/>
            <person name="Finy P."/>
            <person name="Geml J."/>
            <person name="Haridas S."/>
            <person name="Hughes K."/>
            <person name="Justo A."/>
            <person name="Karasinski D."/>
            <person name="Kautmanova I."/>
            <person name="Kiss B."/>
            <person name="Kocsube S."/>
            <person name="Kotiranta H."/>
            <person name="LaButti K.M."/>
            <person name="Lechner B.E."/>
            <person name="Liimatainen K."/>
            <person name="Lipzen A."/>
            <person name="Lukacs Z."/>
            <person name="Mihaltcheva S."/>
            <person name="Morgado L.N."/>
            <person name="Niskanen T."/>
            <person name="Noordeloos M.E."/>
            <person name="Ohm R.A."/>
            <person name="Ortiz-Santana B."/>
            <person name="Ovrebo C."/>
            <person name="Racz N."/>
            <person name="Riley R."/>
            <person name="Savchenko A."/>
            <person name="Shiryaev A."/>
            <person name="Soop K."/>
            <person name="Spirin V."/>
            <person name="Szebenyi C."/>
            <person name="Tomsovsky M."/>
            <person name="Tulloss R.E."/>
            <person name="Uehling J."/>
            <person name="Grigoriev I.V."/>
            <person name="Vagvolgyi C."/>
            <person name="Papp T."/>
            <person name="Martin F.M."/>
            <person name="Miettinen O."/>
            <person name="Hibbett D.S."/>
            <person name="Nagy L.G."/>
        </authorList>
    </citation>
    <scope>NUCLEOTIDE SEQUENCE [LARGE SCALE GENOMIC DNA]</scope>
    <source>
        <strain evidence="2 3">CBS 309.79</strain>
    </source>
</reference>
<name>A0A5C3Q5V2_9AGAR</name>
<evidence type="ECO:0000313" key="3">
    <source>
        <dbReference type="Proteomes" id="UP000305067"/>
    </source>
</evidence>
<feature type="compositionally biased region" description="Polar residues" evidence="1">
    <location>
        <begin position="182"/>
        <end position="194"/>
    </location>
</feature>
<organism evidence="2 3">
    <name type="scientific">Pterulicium gracile</name>
    <dbReference type="NCBI Taxonomy" id="1884261"/>
    <lineage>
        <taxon>Eukaryota</taxon>
        <taxon>Fungi</taxon>
        <taxon>Dikarya</taxon>
        <taxon>Basidiomycota</taxon>
        <taxon>Agaricomycotina</taxon>
        <taxon>Agaricomycetes</taxon>
        <taxon>Agaricomycetidae</taxon>
        <taxon>Agaricales</taxon>
        <taxon>Pleurotineae</taxon>
        <taxon>Pterulaceae</taxon>
        <taxon>Pterulicium</taxon>
    </lineage>
</organism>
<feature type="compositionally biased region" description="Polar residues" evidence="1">
    <location>
        <begin position="202"/>
        <end position="211"/>
    </location>
</feature>
<sequence>MAINMDDMPDSLRLSIAGSASNPDSHASLTLSSPRLRRIPICGALPSSFHPHINAILDSPSRVLRHITILCLDVHRQPALHIPAAASTPFTINRLSVITVLSIDQASAVTILRCCTSAVSITLSTSPNIFVFDDDGRSSSGHSILGETVAKLSYLVTLDLTNLGGNRSASSSPVQCSHLAPSPSQILQGRTRSGTWRDRGQQPANSQQRRNTLPLWSFRKPAATSIPNLRPPTKIPLIRDPFPSIPIGGLTEGTFSAFNATNTLDLARASASTLKCLYAHSDWNWRYHDRPYDYVTEFPRLEQLALKLVLRLVDANDQWSAVNLIAHISTPILRKLLIVVPLWPDVDATGIPNPGPVSYILHKSDFFMRCRPQLMHIHLLDQSHSLFGDRIVALLDQGCVGPTLRTLILQYESTWISPGIHTKGIYGLYQYLSDFTTEGKFNVPLLKSFVLLMHESAIADPDDGDSTDMLELRFRHTDLSFAGLEFPCRASGDDHQEDRRQAETFRQNGWDTELMAGNAVLHTCCRQSIRKDWLRKADFTWNTFPAT</sequence>
<evidence type="ECO:0000313" key="2">
    <source>
        <dbReference type="EMBL" id="TFK97484.1"/>
    </source>
</evidence>
<gene>
    <name evidence="2" type="ORF">BDV98DRAFT_596694</name>
</gene>
<feature type="region of interest" description="Disordered" evidence="1">
    <location>
        <begin position="167"/>
        <end position="212"/>
    </location>
</feature>
<proteinExistence type="predicted"/>
<dbReference type="AlphaFoldDB" id="A0A5C3Q5V2"/>
<dbReference type="Proteomes" id="UP000305067">
    <property type="component" value="Unassembled WGS sequence"/>
</dbReference>
<dbReference type="EMBL" id="ML178847">
    <property type="protein sequence ID" value="TFK97484.1"/>
    <property type="molecule type" value="Genomic_DNA"/>
</dbReference>
<keyword evidence="3" id="KW-1185">Reference proteome</keyword>